<dbReference type="EMBL" id="JAFBFI010000003">
    <property type="protein sequence ID" value="MBM7691695.1"/>
    <property type="molecule type" value="Genomic_DNA"/>
</dbReference>
<dbReference type="PANTHER" id="PTHR42796">
    <property type="entry name" value="FUMARYLACETOACETATE HYDROLASE DOMAIN-CONTAINING PROTEIN 2A-RELATED"/>
    <property type="match status" value="1"/>
</dbReference>
<sequence>MRLATIVTNGTEKAAVITKSGAVLIDFINQQFKQNFETTLFEIIRKDQLNSLKEWYETEGSQELEQSAQIISKEQIEYAPLYKHPRKIWGIGLNYVEHASDLSEKAPNTEPASFMKPDTAIIGFNDTIEVPLQSERTTAEAELGIIIGKECKDISEEDAPNVVAGLTTIIDMTAEDILQKNPRYLTRSKSFDTFFSFGPELVTLDEIKDILNLNVATVINGNIHRENVVANMTFRPWQLVSFHSKVMTLLPGDIISTGTPGAVVIRDGDIVECQIEGFETLVNKVQDLKVKHNKDQEEPVASKK</sequence>
<reference evidence="4 5" key="1">
    <citation type="submission" date="2021-01" db="EMBL/GenBank/DDBJ databases">
        <title>Genomic Encyclopedia of Type Strains, Phase IV (KMG-IV): sequencing the most valuable type-strain genomes for metagenomic binning, comparative biology and taxonomic classification.</title>
        <authorList>
            <person name="Goeker M."/>
        </authorList>
    </citation>
    <scope>NUCLEOTIDE SEQUENCE [LARGE SCALE GENOMIC DNA]</scope>
    <source>
        <strain evidence="4 5">DSM 105482</strain>
    </source>
</reference>
<name>A0ABS2QF84_9BACI</name>
<accession>A0ABS2QF84</accession>
<dbReference type="SUPFAM" id="SSF56529">
    <property type="entry name" value="FAH"/>
    <property type="match status" value="1"/>
</dbReference>
<keyword evidence="2" id="KW-0479">Metal-binding</keyword>
<dbReference type="InterPro" id="IPR036663">
    <property type="entry name" value="Fumarylacetoacetase_C_sf"/>
</dbReference>
<dbReference type="Pfam" id="PF01557">
    <property type="entry name" value="FAA_hydrolase"/>
    <property type="match status" value="1"/>
</dbReference>
<feature type="domain" description="Fumarylacetoacetase-like C-terminal" evidence="3">
    <location>
        <begin position="87"/>
        <end position="286"/>
    </location>
</feature>
<protein>
    <submittedName>
        <fullName evidence="4">2-keto-4-pentenoate hydratase/2-oxohepta-3-ene-1,7-dioic acid hydratase in catechol pathway</fullName>
    </submittedName>
</protein>
<comment type="caution">
    <text evidence="4">The sequence shown here is derived from an EMBL/GenBank/DDBJ whole genome shotgun (WGS) entry which is preliminary data.</text>
</comment>
<evidence type="ECO:0000259" key="3">
    <source>
        <dbReference type="Pfam" id="PF01557"/>
    </source>
</evidence>
<dbReference type="Proteomes" id="UP000823486">
    <property type="component" value="Unassembled WGS sequence"/>
</dbReference>
<evidence type="ECO:0000256" key="2">
    <source>
        <dbReference type="ARBA" id="ARBA00022723"/>
    </source>
</evidence>
<gene>
    <name evidence="4" type="ORF">JOC77_001102</name>
</gene>
<dbReference type="RefSeq" id="WP_204539687.1">
    <property type="nucleotide sequence ID" value="NZ_JAFBFI010000003.1"/>
</dbReference>
<evidence type="ECO:0000313" key="4">
    <source>
        <dbReference type="EMBL" id="MBM7691695.1"/>
    </source>
</evidence>
<dbReference type="InterPro" id="IPR051121">
    <property type="entry name" value="FAH"/>
</dbReference>
<evidence type="ECO:0000256" key="1">
    <source>
        <dbReference type="ARBA" id="ARBA00010211"/>
    </source>
</evidence>
<comment type="similarity">
    <text evidence="1">Belongs to the FAH family.</text>
</comment>
<dbReference type="InterPro" id="IPR011234">
    <property type="entry name" value="Fumarylacetoacetase-like_C"/>
</dbReference>
<evidence type="ECO:0000313" key="5">
    <source>
        <dbReference type="Proteomes" id="UP000823486"/>
    </source>
</evidence>
<dbReference type="PANTHER" id="PTHR42796:SF4">
    <property type="entry name" value="FUMARYLACETOACETATE HYDROLASE DOMAIN-CONTAINING PROTEIN 2A"/>
    <property type="match status" value="1"/>
</dbReference>
<keyword evidence="5" id="KW-1185">Reference proteome</keyword>
<dbReference type="Gene3D" id="3.90.850.10">
    <property type="entry name" value="Fumarylacetoacetase-like, C-terminal domain"/>
    <property type="match status" value="1"/>
</dbReference>
<proteinExistence type="inferred from homology"/>
<organism evidence="4 5">
    <name type="scientific">Peribacillus deserti</name>
    <dbReference type="NCBI Taxonomy" id="673318"/>
    <lineage>
        <taxon>Bacteria</taxon>
        <taxon>Bacillati</taxon>
        <taxon>Bacillota</taxon>
        <taxon>Bacilli</taxon>
        <taxon>Bacillales</taxon>
        <taxon>Bacillaceae</taxon>
        <taxon>Peribacillus</taxon>
    </lineage>
</organism>